<proteinExistence type="predicted"/>
<accession>A0A8C3VB54</accession>
<feature type="compositionally biased region" description="Polar residues" evidence="1">
    <location>
        <begin position="109"/>
        <end position="118"/>
    </location>
</feature>
<dbReference type="Proteomes" id="UP000694563">
    <property type="component" value="Chromosome 18"/>
</dbReference>
<evidence type="ECO:0000313" key="2">
    <source>
        <dbReference type="Ensembl" id="ENSCUSP00005025120.1"/>
    </source>
</evidence>
<evidence type="ECO:0000313" key="3">
    <source>
        <dbReference type="Proteomes" id="UP000694563"/>
    </source>
</evidence>
<name>A0A8C3VB54_CATUS</name>
<organism evidence="2 3">
    <name type="scientific">Catharus ustulatus</name>
    <name type="common">Russet-backed thrush</name>
    <name type="synonym">Hylocichla ustulatus</name>
    <dbReference type="NCBI Taxonomy" id="91951"/>
    <lineage>
        <taxon>Eukaryota</taxon>
        <taxon>Metazoa</taxon>
        <taxon>Chordata</taxon>
        <taxon>Craniata</taxon>
        <taxon>Vertebrata</taxon>
        <taxon>Euteleostomi</taxon>
        <taxon>Archelosauria</taxon>
        <taxon>Archosauria</taxon>
        <taxon>Dinosauria</taxon>
        <taxon>Saurischia</taxon>
        <taxon>Theropoda</taxon>
        <taxon>Coelurosauria</taxon>
        <taxon>Aves</taxon>
        <taxon>Neognathae</taxon>
        <taxon>Neoaves</taxon>
        <taxon>Telluraves</taxon>
        <taxon>Australaves</taxon>
        <taxon>Passeriformes</taxon>
        <taxon>Turdidae</taxon>
        <taxon>Catharus</taxon>
    </lineage>
</organism>
<reference evidence="2" key="2">
    <citation type="submission" date="2025-08" db="UniProtKB">
        <authorList>
            <consortium name="Ensembl"/>
        </authorList>
    </citation>
    <scope>IDENTIFICATION</scope>
</reference>
<reference evidence="2" key="3">
    <citation type="submission" date="2025-09" db="UniProtKB">
        <authorList>
            <consortium name="Ensembl"/>
        </authorList>
    </citation>
    <scope>IDENTIFICATION</scope>
</reference>
<reference evidence="2" key="1">
    <citation type="submission" date="2020-10" db="EMBL/GenBank/DDBJ databases">
        <title>Catharus ustulatus (Swainson's thrush) genome, bCatUst1, primary haplotype v2.</title>
        <authorList>
            <person name="Delmore K."/>
            <person name="Vafadar M."/>
            <person name="Formenti G."/>
            <person name="Chow W."/>
            <person name="Pelan S."/>
            <person name="Howe K."/>
            <person name="Rhie A."/>
            <person name="Mountcastle J."/>
            <person name="Haase B."/>
            <person name="Fedrigo O."/>
            <person name="Jarvis E.D."/>
        </authorList>
    </citation>
    <scope>NUCLEOTIDE SEQUENCE [LARGE SCALE GENOMIC DNA]</scope>
</reference>
<dbReference type="AlphaFoldDB" id="A0A8C3VB54"/>
<dbReference type="Ensembl" id="ENSCUST00005026021.1">
    <property type="protein sequence ID" value="ENSCUSP00005025120.1"/>
    <property type="gene ID" value="ENSCUSG00005015645.1"/>
</dbReference>
<feature type="region of interest" description="Disordered" evidence="1">
    <location>
        <begin position="68"/>
        <end position="140"/>
    </location>
</feature>
<evidence type="ECO:0000256" key="1">
    <source>
        <dbReference type="SAM" id="MobiDB-lite"/>
    </source>
</evidence>
<sequence>MKEKCREGEFGLGQNFTFYTSTEILTDIKGSFQSLDVGRNPRDAVDPHLLHPAPLDLLHALPHDVRHLRPLSPAQSHAQEFSSASQGGYKPPSTSLCKPLLESGRKSEQASGLSSKTPFKTGEGFLSQPGSGCSAASLST</sequence>
<feature type="compositionally biased region" description="Polar residues" evidence="1">
    <location>
        <begin position="73"/>
        <end position="96"/>
    </location>
</feature>
<keyword evidence="3" id="KW-1185">Reference proteome</keyword>
<protein>
    <submittedName>
        <fullName evidence="2">Uncharacterized protein</fullName>
    </submittedName>
</protein>
<feature type="compositionally biased region" description="Polar residues" evidence="1">
    <location>
        <begin position="128"/>
        <end position="140"/>
    </location>
</feature>